<accession>A0A418DZI7</accession>
<comment type="caution">
    <text evidence="2">The sequence shown here is derived from an EMBL/GenBank/DDBJ whole genome shotgun (WGS) entry which is preliminary data.</text>
</comment>
<name>A0A418DZI7_APHAT</name>
<protein>
    <submittedName>
        <fullName evidence="2">Uncharacterized protein</fullName>
    </submittedName>
</protein>
<dbReference type="VEuPathDB" id="FungiDB:H257_18495"/>
<feature type="region of interest" description="Disordered" evidence="1">
    <location>
        <begin position="98"/>
        <end position="132"/>
    </location>
</feature>
<proteinExistence type="predicted"/>
<feature type="compositionally biased region" description="Low complexity" evidence="1">
    <location>
        <begin position="120"/>
        <end position="132"/>
    </location>
</feature>
<evidence type="ECO:0000313" key="2">
    <source>
        <dbReference type="EMBL" id="RHZ02660.1"/>
    </source>
</evidence>
<evidence type="ECO:0000313" key="5">
    <source>
        <dbReference type="Proteomes" id="UP000285712"/>
    </source>
</evidence>
<gene>
    <name evidence="2" type="ORF">DYB35_013407</name>
    <name evidence="3" type="ORF">DYB37_013392</name>
</gene>
<dbReference type="EMBL" id="QUTH01000388">
    <property type="protein sequence ID" value="RHZ34096.1"/>
    <property type="molecule type" value="Genomic_DNA"/>
</dbReference>
<dbReference type="Proteomes" id="UP000285430">
    <property type="component" value="Unassembled WGS sequence"/>
</dbReference>
<evidence type="ECO:0000256" key="1">
    <source>
        <dbReference type="SAM" id="MobiDB-lite"/>
    </source>
</evidence>
<evidence type="ECO:0000313" key="4">
    <source>
        <dbReference type="Proteomes" id="UP000285430"/>
    </source>
</evidence>
<reference evidence="4 5" key="1">
    <citation type="submission" date="2018-08" db="EMBL/GenBank/DDBJ databases">
        <title>Aphanomyces genome sequencing and annotation.</title>
        <authorList>
            <person name="Minardi D."/>
            <person name="Oidtmann B."/>
            <person name="Van Der Giezen M."/>
            <person name="Studholme D.J."/>
        </authorList>
    </citation>
    <scope>NUCLEOTIDE SEQUENCE [LARGE SCALE GENOMIC DNA]</scope>
    <source>
        <strain evidence="3 4">Da</strain>
        <strain evidence="2 5">Sv</strain>
    </source>
</reference>
<evidence type="ECO:0000313" key="3">
    <source>
        <dbReference type="EMBL" id="RHZ34096.1"/>
    </source>
</evidence>
<dbReference type="EMBL" id="QUTG01000224">
    <property type="protein sequence ID" value="RHZ02660.1"/>
    <property type="molecule type" value="Genomic_DNA"/>
</dbReference>
<sequence length="151" mass="16159">MKHGRRSQLGDPEDVNKHGVRATSDIADVVISSKGEILAWDGFAQQVMPKTLKLGEFVARQHEVCVVGGAGWPRKADMRRSSGDKRIVPTTLLEPKQKSTVISFTHNSSKRKPDPNTRTAAASPALGSPSAPGAARLRRGVVALGLFNVAP</sequence>
<feature type="compositionally biased region" description="Polar residues" evidence="1">
    <location>
        <begin position="98"/>
        <end position="107"/>
    </location>
</feature>
<organism evidence="2 5">
    <name type="scientific">Aphanomyces astaci</name>
    <name type="common">Crayfish plague agent</name>
    <dbReference type="NCBI Taxonomy" id="112090"/>
    <lineage>
        <taxon>Eukaryota</taxon>
        <taxon>Sar</taxon>
        <taxon>Stramenopiles</taxon>
        <taxon>Oomycota</taxon>
        <taxon>Saprolegniomycetes</taxon>
        <taxon>Saprolegniales</taxon>
        <taxon>Verrucalvaceae</taxon>
        <taxon>Aphanomyces</taxon>
    </lineage>
</organism>
<dbReference type="Proteomes" id="UP000285712">
    <property type="component" value="Unassembled WGS sequence"/>
</dbReference>
<dbReference type="AlphaFoldDB" id="A0A418DZI7"/>